<evidence type="ECO:0000313" key="1">
    <source>
        <dbReference type="EMBL" id="SHG39766.1"/>
    </source>
</evidence>
<reference evidence="2" key="1">
    <citation type="submission" date="2016-11" db="EMBL/GenBank/DDBJ databases">
        <authorList>
            <person name="Varghese N."/>
            <person name="Submissions S."/>
        </authorList>
    </citation>
    <scope>NUCLEOTIDE SEQUENCE [LARGE SCALE GENOMIC DNA]</scope>
    <source>
        <strain evidence="2">DSM 28223</strain>
    </source>
</reference>
<name>A0A1M5JGQ3_9RHOB</name>
<gene>
    <name evidence="1" type="ORF">SAMN04488044_0656</name>
</gene>
<accession>A0A1M5JGQ3</accession>
<proteinExistence type="predicted"/>
<sequence>MLHNAARPSTVSAMTRDGLQYYRNVTGSLEAKAKSKGGRLPLYEHMRLSYCKKPFLYFDTDEEITQLAYDAANNIQYLGEEGKIEARPVDNDYWFRVWQTFQETMEEMARRGIHPREIIGDRDKFAQYFHDGEPVGLRLLKGVSFAPFKKLLKFSRRDYVQDMLNIGRFRISPASSYNNPAYNVAMADVEVERRYRVSLISEYMDGEDFIEVKGNRIPVSQGYLPVDFPLPDYYLFSTCGLPERRMPTDFQSNAALLIHRPREFVRRIKVALQNAQPTWQFMEGPVKYYDRYKDIPSDQDQEFYKEFKFAYQAEHRIILRPNGIGHYTNLQPFFVEIGNLSDIAEMLHT</sequence>
<dbReference type="EMBL" id="FQWM01000001">
    <property type="protein sequence ID" value="SHG39766.1"/>
    <property type="molecule type" value="Genomic_DNA"/>
</dbReference>
<evidence type="ECO:0000313" key="2">
    <source>
        <dbReference type="Proteomes" id="UP000184211"/>
    </source>
</evidence>
<organism evidence="1 2">
    <name type="scientific">Cognatishimia maritima</name>
    <dbReference type="NCBI Taxonomy" id="870908"/>
    <lineage>
        <taxon>Bacteria</taxon>
        <taxon>Pseudomonadati</taxon>
        <taxon>Pseudomonadota</taxon>
        <taxon>Alphaproteobacteria</taxon>
        <taxon>Rhodobacterales</taxon>
        <taxon>Paracoccaceae</taxon>
        <taxon>Cognatishimia</taxon>
    </lineage>
</organism>
<keyword evidence="2" id="KW-1185">Reference proteome</keyword>
<dbReference type="Proteomes" id="UP000184211">
    <property type="component" value="Unassembled WGS sequence"/>
</dbReference>
<protein>
    <submittedName>
        <fullName evidence="1">Uncharacterized protein</fullName>
    </submittedName>
</protein>
<dbReference type="AlphaFoldDB" id="A0A1M5JGQ3"/>